<gene>
    <name evidence="1" type="ORF">UFOVP836_52</name>
</gene>
<sequence>MRTLALIAMTGLMAAAEQPTPTPSLNTAERTALGYVVAESKKLDDQQKQLRAQYEAIVVDACKRALSVPACKINDDGTLAKIAPAPEAKK</sequence>
<proteinExistence type="predicted"/>
<dbReference type="EMBL" id="LR796794">
    <property type="protein sequence ID" value="CAB4166725.1"/>
    <property type="molecule type" value="Genomic_DNA"/>
</dbReference>
<reference evidence="1" key="1">
    <citation type="submission" date="2020-04" db="EMBL/GenBank/DDBJ databases">
        <authorList>
            <person name="Chiriac C."/>
            <person name="Salcher M."/>
            <person name="Ghai R."/>
            <person name="Kavagutti S V."/>
        </authorList>
    </citation>
    <scope>NUCLEOTIDE SEQUENCE</scope>
</reference>
<name>A0A6J5PCB0_9CAUD</name>
<protein>
    <submittedName>
        <fullName evidence="1">Uncharacterized protein</fullName>
    </submittedName>
</protein>
<accession>A0A6J5PCB0</accession>
<organism evidence="1">
    <name type="scientific">uncultured Caudovirales phage</name>
    <dbReference type="NCBI Taxonomy" id="2100421"/>
    <lineage>
        <taxon>Viruses</taxon>
        <taxon>Duplodnaviria</taxon>
        <taxon>Heunggongvirae</taxon>
        <taxon>Uroviricota</taxon>
        <taxon>Caudoviricetes</taxon>
        <taxon>Peduoviridae</taxon>
        <taxon>Maltschvirus</taxon>
        <taxon>Maltschvirus maltsch</taxon>
    </lineage>
</organism>
<evidence type="ECO:0000313" key="1">
    <source>
        <dbReference type="EMBL" id="CAB4166725.1"/>
    </source>
</evidence>